<dbReference type="InterPro" id="IPR011008">
    <property type="entry name" value="Dimeric_a/b-barrel"/>
</dbReference>
<dbReference type="EMBL" id="CAJQZC010000010">
    <property type="protein sequence ID" value="CAG4917735.1"/>
    <property type="molecule type" value="Genomic_DNA"/>
</dbReference>
<evidence type="ECO:0000313" key="2">
    <source>
        <dbReference type="EMBL" id="CAG4917735.1"/>
    </source>
</evidence>
<dbReference type="SUPFAM" id="SSF54909">
    <property type="entry name" value="Dimeric alpha+beta barrel"/>
    <property type="match status" value="1"/>
</dbReference>
<dbReference type="Pfam" id="PF07978">
    <property type="entry name" value="NIPSNAP"/>
    <property type="match status" value="1"/>
</dbReference>
<evidence type="ECO:0000313" key="3">
    <source>
        <dbReference type="Proteomes" id="UP000789704"/>
    </source>
</evidence>
<sequence length="113" mass="12941">MALTCFIRYQIDPFQRDAFKEYAGQWGRIIPRCGGHLIGYFLPHEGTNDIAWGLIAFESLAAYEAYRTRLKTDPESVANFRMAQTKRFILREERTFTEVVDGTFCIPAVPVSA</sequence>
<dbReference type="Gene3D" id="3.30.70.100">
    <property type="match status" value="1"/>
</dbReference>
<name>A0A9N8RZG1_9BURK</name>
<keyword evidence="3" id="KW-1185">Reference proteome</keyword>
<dbReference type="RefSeq" id="WP_228882196.1">
    <property type="nucleotide sequence ID" value="NZ_CAJQYX010000001.1"/>
</dbReference>
<dbReference type="AlphaFoldDB" id="A0A9N8RZG1"/>
<proteinExistence type="predicted"/>
<accession>A0A9N8RZG1</accession>
<organism evidence="2 3">
    <name type="scientific">Paraburkholderia saeva</name>
    <dbReference type="NCBI Taxonomy" id="2777537"/>
    <lineage>
        <taxon>Bacteria</taxon>
        <taxon>Pseudomonadati</taxon>
        <taxon>Pseudomonadota</taxon>
        <taxon>Betaproteobacteria</taxon>
        <taxon>Burkholderiales</taxon>
        <taxon>Burkholderiaceae</taxon>
        <taxon>Paraburkholderia</taxon>
    </lineage>
</organism>
<gene>
    <name evidence="2" type="ORF">LMG31841_04712</name>
</gene>
<comment type="caution">
    <text evidence="2">The sequence shown here is derived from an EMBL/GenBank/DDBJ whole genome shotgun (WGS) entry which is preliminary data.</text>
</comment>
<dbReference type="InterPro" id="IPR012577">
    <property type="entry name" value="NIPSNAP"/>
</dbReference>
<dbReference type="Proteomes" id="UP000789704">
    <property type="component" value="Unassembled WGS sequence"/>
</dbReference>
<reference evidence="2" key="1">
    <citation type="submission" date="2021-04" db="EMBL/GenBank/DDBJ databases">
        <authorList>
            <person name="Vanwijnsberghe S."/>
        </authorList>
    </citation>
    <scope>NUCLEOTIDE SEQUENCE</scope>
    <source>
        <strain evidence="2">LMG 31841</strain>
    </source>
</reference>
<protein>
    <recommendedName>
        <fullName evidence="1">NIPSNAP domain-containing protein</fullName>
    </recommendedName>
</protein>
<feature type="domain" description="NIPSNAP" evidence="1">
    <location>
        <begin position="6"/>
        <end position="97"/>
    </location>
</feature>
<evidence type="ECO:0000259" key="1">
    <source>
        <dbReference type="Pfam" id="PF07978"/>
    </source>
</evidence>